<dbReference type="Proteomes" id="UP000475214">
    <property type="component" value="Unassembled WGS sequence"/>
</dbReference>
<keyword evidence="2" id="KW-0325">Glycoprotein</keyword>
<organism evidence="4 5">
    <name type="scientific">Phytoactinopolyspora halotolerans</name>
    <dbReference type="NCBI Taxonomy" id="1981512"/>
    <lineage>
        <taxon>Bacteria</taxon>
        <taxon>Bacillati</taxon>
        <taxon>Actinomycetota</taxon>
        <taxon>Actinomycetes</taxon>
        <taxon>Jiangellales</taxon>
        <taxon>Jiangellaceae</taxon>
        <taxon>Phytoactinopolyspora</taxon>
    </lineage>
</organism>
<accession>A0A6L9S9T8</accession>
<dbReference type="InterPro" id="IPR027417">
    <property type="entry name" value="P-loop_NTPase"/>
</dbReference>
<keyword evidence="1 4" id="KW-0808">Transferase</keyword>
<dbReference type="Pfam" id="PF00685">
    <property type="entry name" value="Sulfotransfer_1"/>
    <property type="match status" value="1"/>
</dbReference>
<protein>
    <submittedName>
        <fullName evidence="4">Sulfotransferase domain-containing protein</fullName>
    </submittedName>
</protein>
<evidence type="ECO:0000259" key="3">
    <source>
        <dbReference type="Pfam" id="PF00685"/>
    </source>
</evidence>
<dbReference type="PANTHER" id="PTHR10605:SF56">
    <property type="entry name" value="BIFUNCTIONAL HEPARAN SULFATE N-DEACETYLASE_N-SULFOTRANSFERASE"/>
    <property type="match status" value="1"/>
</dbReference>
<evidence type="ECO:0000313" key="5">
    <source>
        <dbReference type="Proteomes" id="UP000475214"/>
    </source>
</evidence>
<evidence type="ECO:0000256" key="1">
    <source>
        <dbReference type="ARBA" id="ARBA00022679"/>
    </source>
</evidence>
<keyword evidence="5" id="KW-1185">Reference proteome</keyword>
<proteinExistence type="predicted"/>
<dbReference type="InterPro" id="IPR000863">
    <property type="entry name" value="Sulfotransferase_dom"/>
</dbReference>
<comment type="caution">
    <text evidence="4">The sequence shown here is derived from an EMBL/GenBank/DDBJ whole genome shotgun (WGS) entry which is preliminary data.</text>
</comment>
<dbReference type="PANTHER" id="PTHR10605">
    <property type="entry name" value="HEPARAN SULFATE SULFOTRANSFERASE"/>
    <property type="match status" value="1"/>
</dbReference>
<dbReference type="EMBL" id="JAAGOA010000009">
    <property type="protein sequence ID" value="NEE01451.1"/>
    <property type="molecule type" value="Genomic_DNA"/>
</dbReference>
<name>A0A6L9S9T8_9ACTN</name>
<reference evidence="4 5" key="1">
    <citation type="submission" date="2020-02" db="EMBL/GenBank/DDBJ databases">
        <authorList>
            <person name="Li X.-J."/>
            <person name="Han X.-M."/>
        </authorList>
    </citation>
    <scope>NUCLEOTIDE SEQUENCE [LARGE SCALE GENOMIC DNA]</scope>
    <source>
        <strain evidence="4 5">CCTCC AB 2017055</strain>
    </source>
</reference>
<dbReference type="Gene3D" id="3.40.50.300">
    <property type="entry name" value="P-loop containing nucleotide triphosphate hydrolases"/>
    <property type="match status" value="1"/>
</dbReference>
<sequence>MPVPTFLVIGAMKSGTSSLHDYLGQHPDVFTTRRKELDFFCRKYQRGLPWYEAQFARAADSKAAGESSPNYLKAHIWPRTAARIHHVVPDAKLICVLRNPIDRTLSNYLHDVRRGREKGSFSEQLATDSKILMTSRYAWQLERYLALFDPAQITLVGTERLAREPQQVLTHLFRFIGVDDGVAVDTARRSNVTASRLAASGRTVPDDPALVIDDNGISLTDTMRARLAEIFAPDVARLSELWPDAPRWDLA</sequence>
<feature type="domain" description="Sulfotransferase" evidence="3">
    <location>
        <begin position="6"/>
        <end position="183"/>
    </location>
</feature>
<dbReference type="SUPFAM" id="SSF52540">
    <property type="entry name" value="P-loop containing nucleoside triphosphate hydrolases"/>
    <property type="match status" value="1"/>
</dbReference>
<dbReference type="GO" id="GO:0008146">
    <property type="term" value="F:sulfotransferase activity"/>
    <property type="evidence" value="ECO:0007669"/>
    <property type="project" value="InterPro"/>
</dbReference>
<evidence type="ECO:0000313" key="4">
    <source>
        <dbReference type="EMBL" id="NEE01451.1"/>
    </source>
</evidence>
<dbReference type="AlphaFoldDB" id="A0A6L9S9T8"/>
<gene>
    <name evidence="4" type="ORF">G1H10_14850</name>
</gene>
<evidence type="ECO:0000256" key="2">
    <source>
        <dbReference type="ARBA" id="ARBA00023180"/>
    </source>
</evidence>
<dbReference type="InterPro" id="IPR037359">
    <property type="entry name" value="NST/OST"/>
</dbReference>
<dbReference type="RefSeq" id="WP_163739053.1">
    <property type="nucleotide sequence ID" value="NZ_JAAGOA010000009.1"/>
</dbReference>